<evidence type="ECO:0000313" key="2">
    <source>
        <dbReference type="Proteomes" id="UP000011518"/>
    </source>
</evidence>
<gene>
    <name evidence="1" type="ORF">TREES_T100008925</name>
</gene>
<reference evidence="2" key="1">
    <citation type="submission" date="2012-07" db="EMBL/GenBank/DDBJ databases">
        <title>Genome of the Chinese tree shrew, a rising model animal genetically related to primates.</title>
        <authorList>
            <person name="Zhang G."/>
            <person name="Fan Y."/>
            <person name="Yao Y."/>
            <person name="Huang Z."/>
        </authorList>
    </citation>
    <scope>NUCLEOTIDE SEQUENCE [LARGE SCALE GENOMIC DNA]</scope>
</reference>
<accession>L9L014</accession>
<keyword evidence="2" id="KW-1185">Reference proteome</keyword>
<protein>
    <submittedName>
        <fullName evidence="1">Uncharacterized protein</fullName>
    </submittedName>
</protein>
<name>L9L014_TUPCH</name>
<dbReference type="AlphaFoldDB" id="L9L014"/>
<reference evidence="2" key="2">
    <citation type="journal article" date="2013" name="Nat. Commun.">
        <title>Genome of the Chinese tree shrew.</title>
        <authorList>
            <person name="Fan Y."/>
            <person name="Huang Z.Y."/>
            <person name="Cao C.C."/>
            <person name="Chen C.S."/>
            <person name="Chen Y.X."/>
            <person name="Fan D.D."/>
            <person name="He J."/>
            <person name="Hou H.L."/>
            <person name="Hu L."/>
            <person name="Hu X.T."/>
            <person name="Jiang X.T."/>
            <person name="Lai R."/>
            <person name="Lang Y.S."/>
            <person name="Liang B."/>
            <person name="Liao S.G."/>
            <person name="Mu D."/>
            <person name="Ma Y.Y."/>
            <person name="Niu Y.Y."/>
            <person name="Sun X.Q."/>
            <person name="Xia J.Q."/>
            <person name="Xiao J."/>
            <person name="Xiong Z.Q."/>
            <person name="Xu L."/>
            <person name="Yang L."/>
            <person name="Zhang Y."/>
            <person name="Zhao W."/>
            <person name="Zhao X.D."/>
            <person name="Zheng Y.T."/>
            <person name="Zhou J.M."/>
            <person name="Zhu Y.B."/>
            <person name="Zhang G.J."/>
            <person name="Wang J."/>
            <person name="Yao Y.G."/>
        </authorList>
    </citation>
    <scope>NUCLEOTIDE SEQUENCE [LARGE SCALE GENOMIC DNA]</scope>
</reference>
<organism evidence="1 2">
    <name type="scientific">Tupaia chinensis</name>
    <name type="common">Chinese tree shrew</name>
    <name type="synonym">Tupaia belangeri chinensis</name>
    <dbReference type="NCBI Taxonomy" id="246437"/>
    <lineage>
        <taxon>Eukaryota</taxon>
        <taxon>Metazoa</taxon>
        <taxon>Chordata</taxon>
        <taxon>Craniata</taxon>
        <taxon>Vertebrata</taxon>
        <taxon>Euteleostomi</taxon>
        <taxon>Mammalia</taxon>
        <taxon>Eutheria</taxon>
        <taxon>Euarchontoglires</taxon>
        <taxon>Scandentia</taxon>
        <taxon>Tupaiidae</taxon>
        <taxon>Tupaia</taxon>
    </lineage>
</organism>
<dbReference type="EMBL" id="KB320573">
    <property type="protein sequence ID" value="ELW68386.1"/>
    <property type="molecule type" value="Genomic_DNA"/>
</dbReference>
<proteinExistence type="predicted"/>
<sequence>MDVAKPNSEWIEVITREVRSLPWGEGRNVDGKLERFPFDAVLSRSFAALSASSWSSAAFLWQREPTARARYAEVVKEMMGPNAQTFSEEKAPRGVRSLGRNIAVFYILTDALVTHMSVLLGPRKEFHLALEL</sequence>
<dbReference type="Proteomes" id="UP000011518">
    <property type="component" value="Unassembled WGS sequence"/>
</dbReference>
<dbReference type="InParanoid" id="L9L014"/>
<evidence type="ECO:0000313" key="1">
    <source>
        <dbReference type="EMBL" id="ELW68386.1"/>
    </source>
</evidence>